<dbReference type="SMART" id="SM00345">
    <property type="entry name" value="HTH_GNTR"/>
    <property type="match status" value="1"/>
</dbReference>
<dbReference type="Pfam" id="PF07729">
    <property type="entry name" value="FCD"/>
    <property type="match status" value="1"/>
</dbReference>
<evidence type="ECO:0000313" key="6">
    <source>
        <dbReference type="EMBL" id="URF06365.1"/>
    </source>
</evidence>
<dbReference type="InterPro" id="IPR036388">
    <property type="entry name" value="WH-like_DNA-bd_sf"/>
</dbReference>
<dbReference type="Gene3D" id="1.10.10.10">
    <property type="entry name" value="Winged helix-like DNA-binding domain superfamily/Winged helix DNA-binding domain"/>
    <property type="match status" value="1"/>
</dbReference>
<keyword evidence="4" id="KW-0175">Coiled coil</keyword>
<dbReference type="EMBL" id="CP097331">
    <property type="protein sequence ID" value="URF06365.1"/>
    <property type="molecule type" value="Genomic_DNA"/>
</dbReference>
<dbReference type="CDD" id="cd07377">
    <property type="entry name" value="WHTH_GntR"/>
    <property type="match status" value="1"/>
</dbReference>
<dbReference type="GO" id="GO:0003700">
    <property type="term" value="F:DNA-binding transcription factor activity"/>
    <property type="evidence" value="ECO:0007669"/>
    <property type="project" value="InterPro"/>
</dbReference>
<accession>A0AAE9I4N9</accession>
<name>A0AAE9I4N9_9BURK</name>
<dbReference type="PROSITE" id="PS50949">
    <property type="entry name" value="HTH_GNTR"/>
    <property type="match status" value="1"/>
</dbReference>
<keyword evidence="2" id="KW-0238">DNA-binding</keyword>
<dbReference type="KEGG" id="ccam:M5D45_24970"/>
<dbReference type="PANTHER" id="PTHR43537:SF53">
    <property type="entry name" value="HTH-TYPE TRANSCRIPTIONAL REPRESSOR NANR"/>
    <property type="match status" value="1"/>
</dbReference>
<dbReference type="SMART" id="SM00895">
    <property type="entry name" value="FCD"/>
    <property type="match status" value="1"/>
</dbReference>
<dbReference type="Gene3D" id="1.20.120.530">
    <property type="entry name" value="GntR ligand-binding domain-like"/>
    <property type="match status" value="1"/>
</dbReference>
<dbReference type="InterPro" id="IPR011711">
    <property type="entry name" value="GntR_C"/>
</dbReference>
<dbReference type="AlphaFoldDB" id="A0AAE9I4N9"/>
<evidence type="ECO:0000256" key="2">
    <source>
        <dbReference type="ARBA" id="ARBA00023125"/>
    </source>
</evidence>
<dbReference type="SUPFAM" id="SSF46785">
    <property type="entry name" value="Winged helix' DNA-binding domain"/>
    <property type="match status" value="1"/>
</dbReference>
<proteinExistence type="predicted"/>
<keyword evidence="1" id="KW-0805">Transcription regulation</keyword>
<evidence type="ECO:0000259" key="5">
    <source>
        <dbReference type="PROSITE" id="PS50949"/>
    </source>
</evidence>
<dbReference type="InterPro" id="IPR036390">
    <property type="entry name" value="WH_DNA-bd_sf"/>
</dbReference>
<feature type="coiled-coil region" evidence="4">
    <location>
        <begin position="229"/>
        <end position="256"/>
    </location>
</feature>
<gene>
    <name evidence="6" type="ORF">M5D45_24970</name>
</gene>
<reference evidence="6" key="1">
    <citation type="journal article" date="2022" name="Microbiol. Resour. Announc.">
        <title>Genome Sequence of Cupriavidus campinensis Strain G5, a Member of a Bacterial Consortium Capable of Polyethylene Degradation.</title>
        <authorList>
            <person name="Schneider B."/>
            <person name="Pfeiffer F."/>
            <person name="Dyall-Smith M."/>
            <person name="Kunte H.J."/>
        </authorList>
    </citation>
    <scope>NUCLEOTIDE SEQUENCE</scope>
    <source>
        <strain evidence="6">G5</strain>
    </source>
</reference>
<evidence type="ECO:0000256" key="4">
    <source>
        <dbReference type="SAM" id="Coils"/>
    </source>
</evidence>
<sequence length="273" mass="29953">MAIVSLTEVMSTKAARKPAAAKAAVKAATKRASETAKPVDPIGEETAEDADTRIYQAIFDGVLNHRLTPGTKLPEPELCQLFGVGRAVVRRVLEKLAHDGIVALRPNKGAVIAEPTPEETSQIFEARRAMERVLVELAVTRVTEADLRDLRRQLAEEHDAMHRFDQPSWARLASGFHLRIAALARNPVLQRYLTELVSRCSLIVGLYEPPGHAPCEHDEHAAIVACIEARDAAGAVARMEAHLRELEERIETSRMQGEKSLAQMLGLPKTSKG</sequence>
<evidence type="ECO:0000256" key="1">
    <source>
        <dbReference type="ARBA" id="ARBA00023015"/>
    </source>
</evidence>
<keyword evidence="3" id="KW-0804">Transcription</keyword>
<organism evidence="6 7">
    <name type="scientific">Cupriavidus campinensis</name>
    <dbReference type="NCBI Taxonomy" id="151783"/>
    <lineage>
        <taxon>Bacteria</taxon>
        <taxon>Pseudomonadati</taxon>
        <taxon>Pseudomonadota</taxon>
        <taxon>Betaproteobacteria</taxon>
        <taxon>Burkholderiales</taxon>
        <taxon>Burkholderiaceae</taxon>
        <taxon>Cupriavidus</taxon>
    </lineage>
</organism>
<dbReference type="InterPro" id="IPR000524">
    <property type="entry name" value="Tscrpt_reg_HTH_GntR"/>
</dbReference>
<feature type="domain" description="HTH gntR-type" evidence="5">
    <location>
        <begin position="48"/>
        <end position="115"/>
    </location>
</feature>
<protein>
    <submittedName>
        <fullName evidence="6">GntR family transcriptional regulator</fullName>
    </submittedName>
</protein>
<dbReference type="Proteomes" id="UP001056132">
    <property type="component" value="Chromosome 2"/>
</dbReference>
<evidence type="ECO:0000256" key="3">
    <source>
        <dbReference type="ARBA" id="ARBA00023163"/>
    </source>
</evidence>
<evidence type="ECO:0000313" key="7">
    <source>
        <dbReference type="Proteomes" id="UP001056132"/>
    </source>
</evidence>
<reference evidence="6" key="2">
    <citation type="submission" date="2022-05" db="EMBL/GenBank/DDBJ databases">
        <authorList>
            <person name="Kunte H.-J."/>
        </authorList>
    </citation>
    <scope>NUCLEOTIDE SEQUENCE</scope>
    <source>
        <strain evidence="6">G5</strain>
    </source>
</reference>
<dbReference type="SUPFAM" id="SSF48008">
    <property type="entry name" value="GntR ligand-binding domain-like"/>
    <property type="match status" value="1"/>
</dbReference>
<dbReference type="PANTHER" id="PTHR43537">
    <property type="entry name" value="TRANSCRIPTIONAL REGULATOR, GNTR FAMILY"/>
    <property type="match status" value="1"/>
</dbReference>
<dbReference type="GO" id="GO:0003677">
    <property type="term" value="F:DNA binding"/>
    <property type="evidence" value="ECO:0007669"/>
    <property type="project" value="UniProtKB-KW"/>
</dbReference>
<dbReference type="Pfam" id="PF00392">
    <property type="entry name" value="GntR"/>
    <property type="match status" value="1"/>
</dbReference>
<dbReference type="InterPro" id="IPR008920">
    <property type="entry name" value="TF_FadR/GntR_C"/>
</dbReference>